<dbReference type="STRING" id="1798373.A2154_02415"/>
<evidence type="ECO:0000313" key="15">
    <source>
        <dbReference type="Proteomes" id="UP000176854"/>
    </source>
</evidence>
<comment type="subunit">
    <text evidence="2">Homodimer.</text>
</comment>
<keyword evidence="8" id="KW-0067">ATP-binding</keyword>
<evidence type="ECO:0000256" key="4">
    <source>
        <dbReference type="ARBA" id="ARBA00019110"/>
    </source>
</evidence>
<dbReference type="InterPro" id="IPR006195">
    <property type="entry name" value="aa-tRNA-synth_II"/>
</dbReference>
<dbReference type="InterPro" id="IPR004500">
    <property type="entry name" value="Pro-tRNA-synth_IIa_bac-type"/>
</dbReference>
<evidence type="ECO:0000256" key="2">
    <source>
        <dbReference type="ARBA" id="ARBA00011738"/>
    </source>
</evidence>
<organism evidence="14 15">
    <name type="scientific">Candidatus Gottesmanbacteria bacterium RBG_16_43_7</name>
    <dbReference type="NCBI Taxonomy" id="1798373"/>
    <lineage>
        <taxon>Bacteria</taxon>
        <taxon>Candidatus Gottesmaniibacteriota</taxon>
    </lineage>
</organism>
<dbReference type="PROSITE" id="PS50862">
    <property type="entry name" value="AA_TRNA_LIGASE_II"/>
    <property type="match status" value="1"/>
</dbReference>
<dbReference type="SUPFAM" id="SSF52954">
    <property type="entry name" value="Class II aaRS ABD-related"/>
    <property type="match status" value="1"/>
</dbReference>
<dbReference type="PANTHER" id="PTHR42753:SF2">
    <property type="entry name" value="PROLINE--TRNA LIGASE"/>
    <property type="match status" value="1"/>
</dbReference>
<evidence type="ECO:0000313" key="14">
    <source>
        <dbReference type="EMBL" id="OGG09924.1"/>
    </source>
</evidence>
<evidence type="ECO:0000256" key="7">
    <source>
        <dbReference type="ARBA" id="ARBA00022741"/>
    </source>
</evidence>
<evidence type="ECO:0000256" key="12">
    <source>
        <dbReference type="NCBIfam" id="TIGR00409"/>
    </source>
</evidence>
<dbReference type="GO" id="GO:0004827">
    <property type="term" value="F:proline-tRNA ligase activity"/>
    <property type="evidence" value="ECO:0007669"/>
    <property type="project" value="UniProtKB-UniRule"/>
</dbReference>
<dbReference type="NCBIfam" id="TIGR00409">
    <property type="entry name" value="proS_fam_II"/>
    <property type="match status" value="1"/>
</dbReference>
<protein>
    <recommendedName>
        <fullName evidence="4 12">Proline--tRNA ligase</fullName>
        <ecNumber evidence="3 12">6.1.1.15</ecNumber>
    </recommendedName>
</protein>
<dbReference type="GO" id="GO:0002161">
    <property type="term" value="F:aminoacyl-tRNA deacylase activity"/>
    <property type="evidence" value="ECO:0007669"/>
    <property type="project" value="InterPro"/>
</dbReference>
<dbReference type="Gene3D" id="3.90.960.10">
    <property type="entry name" value="YbaK/aminoacyl-tRNA synthetase-associated domain"/>
    <property type="match status" value="1"/>
</dbReference>
<dbReference type="GO" id="GO:0006433">
    <property type="term" value="P:prolyl-tRNA aminoacylation"/>
    <property type="evidence" value="ECO:0007669"/>
    <property type="project" value="UniProtKB-UniRule"/>
</dbReference>
<comment type="subcellular location">
    <subcellularLocation>
        <location evidence="1">Cytoplasm</location>
    </subcellularLocation>
</comment>
<evidence type="ECO:0000256" key="5">
    <source>
        <dbReference type="ARBA" id="ARBA00022490"/>
    </source>
</evidence>
<dbReference type="InterPro" id="IPR050062">
    <property type="entry name" value="Pro-tRNA_synthetase"/>
</dbReference>
<name>A0A1F5ZCA2_9BACT</name>
<comment type="catalytic activity">
    <reaction evidence="11">
        <text>tRNA(Pro) + L-proline + ATP = L-prolyl-tRNA(Pro) + AMP + diphosphate</text>
        <dbReference type="Rhea" id="RHEA:14305"/>
        <dbReference type="Rhea" id="RHEA-COMP:9700"/>
        <dbReference type="Rhea" id="RHEA-COMP:9702"/>
        <dbReference type="ChEBI" id="CHEBI:30616"/>
        <dbReference type="ChEBI" id="CHEBI:33019"/>
        <dbReference type="ChEBI" id="CHEBI:60039"/>
        <dbReference type="ChEBI" id="CHEBI:78442"/>
        <dbReference type="ChEBI" id="CHEBI:78532"/>
        <dbReference type="ChEBI" id="CHEBI:456215"/>
        <dbReference type="EC" id="6.1.1.15"/>
    </reaction>
</comment>
<dbReference type="InterPro" id="IPR044140">
    <property type="entry name" value="ProRS_anticodon_short"/>
</dbReference>
<keyword evidence="9" id="KW-0648">Protein biosynthesis</keyword>
<dbReference type="AlphaFoldDB" id="A0A1F5ZCA2"/>
<dbReference type="PRINTS" id="PR01046">
    <property type="entry name" value="TRNASYNTHPRO"/>
</dbReference>
<feature type="domain" description="Aminoacyl-transfer RNA synthetases class-II family profile" evidence="13">
    <location>
        <begin position="32"/>
        <end position="475"/>
    </location>
</feature>
<dbReference type="SUPFAM" id="SSF55681">
    <property type="entry name" value="Class II aaRS and biotin synthetases"/>
    <property type="match status" value="1"/>
</dbReference>
<dbReference type="InterPro" id="IPR036621">
    <property type="entry name" value="Anticodon-bd_dom_sf"/>
</dbReference>
<evidence type="ECO:0000256" key="6">
    <source>
        <dbReference type="ARBA" id="ARBA00022598"/>
    </source>
</evidence>
<keyword evidence="7" id="KW-0547">Nucleotide-binding</keyword>
<dbReference type="EMBL" id="MFJC01000008">
    <property type="protein sequence ID" value="OGG09924.1"/>
    <property type="molecule type" value="Genomic_DNA"/>
</dbReference>
<dbReference type="SUPFAM" id="SSF55826">
    <property type="entry name" value="YbaK/ProRS associated domain"/>
    <property type="match status" value="1"/>
</dbReference>
<evidence type="ECO:0000256" key="1">
    <source>
        <dbReference type="ARBA" id="ARBA00004496"/>
    </source>
</evidence>
<dbReference type="GO" id="GO:0005829">
    <property type="term" value="C:cytosol"/>
    <property type="evidence" value="ECO:0007669"/>
    <property type="project" value="TreeGrafter"/>
</dbReference>
<evidence type="ECO:0000256" key="9">
    <source>
        <dbReference type="ARBA" id="ARBA00022917"/>
    </source>
</evidence>
<dbReference type="EC" id="6.1.1.15" evidence="3 12"/>
<evidence type="ECO:0000256" key="11">
    <source>
        <dbReference type="ARBA" id="ARBA00047671"/>
    </source>
</evidence>
<dbReference type="Proteomes" id="UP000176854">
    <property type="component" value="Unassembled WGS sequence"/>
</dbReference>
<dbReference type="InterPro" id="IPR045864">
    <property type="entry name" value="aa-tRNA-synth_II/BPL/LPL"/>
</dbReference>
<evidence type="ECO:0000259" key="13">
    <source>
        <dbReference type="PROSITE" id="PS50862"/>
    </source>
</evidence>
<dbReference type="Pfam" id="PF03129">
    <property type="entry name" value="HGTP_anticodon"/>
    <property type="match status" value="1"/>
</dbReference>
<reference evidence="14 15" key="1">
    <citation type="journal article" date="2016" name="Nat. Commun.">
        <title>Thousands of microbial genomes shed light on interconnected biogeochemical processes in an aquifer system.</title>
        <authorList>
            <person name="Anantharaman K."/>
            <person name="Brown C.T."/>
            <person name="Hug L.A."/>
            <person name="Sharon I."/>
            <person name="Castelle C.J."/>
            <person name="Probst A.J."/>
            <person name="Thomas B.C."/>
            <person name="Singh A."/>
            <person name="Wilkins M.J."/>
            <person name="Karaoz U."/>
            <person name="Brodie E.L."/>
            <person name="Williams K.H."/>
            <person name="Hubbard S.S."/>
            <person name="Banfield J.F."/>
        </authorList>
    </citation>
    <scope>NUCLEOTIDE SEQUENCE [LARGE SCALE GENOMIC DNA]</scope>
</reference>
<dbReference type="PANTHER" id="PTHR42753">
    <property type="entry name" value="MITOCHONDRIAL RIBOSOME PROTEIN L39/PROLYL-TRNA LIGASE FAMILY MEMBER"/>
    <property type="match status" value="1"/>
</dbReference>
<dbReference type="Pfam" id="PF00587">
    <property type="entry name" value="tRNA-synt_2b"/>
    <property type="match status" value="1"/>
</dbReference>
<dbReference type="InterPro" id="IPR007214">
    <property type="entry name" value="YbaK/aa-tRNA-synth-assoc-dom"/>
</dbReference>
<dbReference type="Gene3D" id="3.30.930.10">
    <property type="entry name" value="Bira Bifunctional Protein, Domain 2"/>
    <property type="match status" value="2"/>
</dbReference>
<dbReference type="InterPro" id="IPR002316">
    <property type="entry name" value="Pro-tRNA-ligase_IIa"/>
</dbReference>
<dbReference type="InterPro" id="IPR002314">
    <property type="entry name" value="aa-tRNA-synt_IIb"/>
</dbReference>
<keyword evidence="5" id="KW-0963">Cytoplasm</keyword>
<dbReference type="GO" id="GO:0005524">
    <property type="term" value="F:ATP binding"/>
    <property type="evidence" value="ECO:0007669"/>
    <property type="project" value="UniProtKB-KW"/>
</dbReference>
<comment type="caution">
    <text evidence="14">The sequence shown here is derived from an EMBL/GenBank/DDBJ whole genome shotgun (WGS) entry which is preliminary data.</text>
</comment>
<dbReference type="InterPro" id="IPR004154">
    <property type="entry name" value="Anticodon-bd"/>
</dbReference>
<dbReference type="CDD" id="cd00861">
    <property type="entry name" value="ProRS_anticodon_short"/>
    <property type="match status" value="1"/>
</dbReference>
<gene>
    <name evidence="14" type="ORF">A2154_02415</name>
</gene>
<keyword evidence="6 14" id="KW-0436">Ligase</keyword>
<evidence type="ECO:0000256" key="10">
    <source>
        <dbReference type="ARBA" id="ARBA00023146"/>
    </source>
</evidence>
<keyword evidence="10" id="KW-0030">Aminoacyl-tRNA synthetase</keyword>
<dbReference type="InterPro" id="IPR036754">
    <property type="entry name" value="YbaK/aa-tRNA-synt-asso_dom_sf"/>
</dbReference>
<evidence type="ECO:0000256" key="3">
    <source>
        <dbReference type="ARBA" id="ARBA00012831"/>
    </source>
</evidence>
<dbReference type="Pfam" id="PF04073">
    <property type="entry name" value="tRNA_edit"/>
    <property type="match status" value="1"/>
</dbReference>
<accession>A0A1F5ZCA2</accession>
<sequence>MKFSQLYIGTNKIARTYDSVNATLLTKAGFIDQVMSGVYTYLPLGLRVLVKIEQIVREEMDTIGVEVLMPTLAPIDNWQQTGRLTRVSVLLKAMPANILAQKVHNQEYIVSPSHEEIVTPLVKQYIQSYKDIPCAFYQIQTKFRNEPRAKSGLLRGREFRMKDLYSFHASIDDFKKYYEQVKKVYMNVFSRLGIGADTLIALASGGDFTEEYSHEFQTRCETGEDTIFYAPKAAIAFNKEVAPARAQVPEVKQTEAMKVKTDVLGEGIVGVTELVRYLRIPVEKTTKTLLYETDDGRTIAAAIRGDYSINEYKLCRALKTKSVKFASNETVKRVTNAEAGYAGVLNLTGDVELYFDDSCQNRINFETGANRTNYHTINVNFERDLPEPRKFYDFKVAKIGDRYPETGEVYEAFQASEVGNIFALGSKYANDFGLVYRDDNGAAQEVIMGCYGIGTSRLMGVVVEKFHDEHGIVWPKSIAPYHVHLVSIGNAHKKAMAVYSALVSSGIEVIWDDRDESAGVKFTDYDLIGIPWRLVVSPKTGDQIEVKNRSENESKLFSINDIITKFKNE</sequence>
<dbReference type="Gene3D" id="3.40.50.800">
    <property type="entry name" value="Anticodon-binding domain"/>
    <property type="match status" value="1"/>
</dbReference>
<evidence type="ECO:0000256" key="8">
    <source>
        <dbReference type="ARBA" id="ARBA00022840"/>
    </source>
</evidence>
<proteinExistence type="predicted"/>